<dbReference type="AlphaFoldDB" id="A0A8H3VDY8"/>
<dbReference type="EMBL" id="WNWS01000010">
    <property type="protein sequence ID" value="KAE9988217.1"/>
    <property type="molecule type" value="Genomic_DNA"/>
</dbReference>
<dbReference type="Pfam" id="PF13426">
    <property type="entry name" value="PAS_9"/>
    <property type="match status" value="2"/>
</dbReference>
<keyword evidence="4" id="KW-0863">Zinc-finger</keyword>
<feature type="compositionally biased region" description="Low complexity" evidence="5">
    <location>
        <begin position="774"/>
        <end position="786"/>
    </location>
</feature>
<dbReference type="Pfam" id="PF08447">
    <property type="entry name" value="PAS_3"/>
    <property type="match status" value="1"/>
</dbReference>
<feature type="compositionally biased region" description="Polar residues" evidence="5">
    <location>
        <begin position="126"/>
        <end position="145"/>
    </location>
</feature>
<name>A0A8H3VDY8_VENIN</name>
<evidence type="ECO:0000256" key="2">
    <source>
        <dbReference type="ARBA" id="ARBA00022643"/>
    </source>
</evidence>
<proteinExistence type="predicted"/>
<dbReference type="SUPFAM" id="SSF55785">
    <property type="entry name" value="PYP-like sensor domain (PAS domain)"/>
    <property type="match status" value="3"/>
</dbReference>
<feature type="region of interest" description="Disordered" evidence="5">
    <location>
        <begin position="744"/>
        <end position="804"/>
    </location>
</feature>
<feature type="compositionally biased region" description="Polar residues" evidence="5">
    <location>
        <begin position="912"/>
        <end position="936"/>
    </location>
</feature>
<dbReference type="CDD" id="cd00202">
    <property type="entry name" value="ZnF_GATA"/>
    <property type="match status" value="1"/>
</dbReference>
<dbReference type="CDD" id="cd00130">
    <property type="entry name" value="PAS"/>
    <property type="match status" value="2"/>
</dbReference>
<keyword evidence="4" id="KW-0862">Zinc</keyword>
<evidence type="ECO:0000256" key="1">
    <source>
        <dbReference type="ARBA" id="ARBA00022630"/>
    </source>
</evidence>
<dbReference type="PANTHER" id="PTHR47429:SF7">
    <property type="entry name" value="GATA-FACTOR"/>
    <property type="match status" value="1"/>
</dbReference>
<feature type="region of interest" description="Disordered" evidence="5">
    <location>
        <begin position="112"/>
        <end position="160"/>
    </location>
</feature>
<dbReference type="SMART" id="SM00091">
    <property type="entry name" value="PAS"/>
    <property type="match status" value="2"/>
</dbReference>
<dbReference type="NCBIfam" id="TIGR00229">
    <property type="entry name" value="sensory_box"/>
    <property type="match status" value="1"/>
</dbReference>
<feature type="compositionally biased region" description="Pro residues" evidence="5">
    <location>
        <begin position="297"/>
        <end position="310"/>
    </location>
</feature>
<evidence type="ECO:0000256" key="3">
    <source>
        <dbReference type="ARBA" id="ARBA00022991"/>
    </source>
</evidence>
<dbReference type="Proteomes" id="UP000447873">
    <property type="component" value="Unassembled WGS sequence"/>
</dbReference>
<dbReference type="SMART" id="SM00086">
    <property type="entry name" value="PAC"/>
    <property type="match status" value="2"/>
</dbReference>
<evidence type="ECO:0000259" key="7">
    <source>
        <dbReference type="PROSITE" id="PS50113"/>
    </source>
</evidence>
<feature type="domain" description="PAC" evidence="7">
    <location>
        <begin position="395"/>
        <end position="449"/>
    </location>
</feature>
<dbReference type="SMART" id="SM00401">
    <property type="entry name" value="ZnF_GATA"/>
    <property type="match status" value="1"/>
</dbReference>
<dbReference type="SUPFAM" id="SSF57716">
    <property type="entry name" value="Glucocorticoid receptor-like (DNA-binding domain)"/>
    <property type="match status" value="1"/>
</dbReference>
<dbReference type="InterPro" id="IPR013088">
    <property type="entry name" value="Znf_NHR/GATA"/>
</dbReference>
<dbReference type="InterPro" id="IPR000014">
    <property type="entry name" value="PAS"/>
</dbReference>
<feature type="compositionally biased region" description="Polar residues" evidence="5">
    <location>
        <begin position="758"/>
        <end position="773"/>
    </location>
</feature>
<gene>
    <name evidence="9" type="ORF">EG328_000173</name>
</gene>
<evidence type="ECO:0000313" key="9">
    <source>
        <dbReference type="EMBL" id="KAE9988217.1"/>
    </source>
</evidence>
<dbReference type="Gene3D" id="3.30.50.10">
    <property type="entry name" value="Erythroid Transcription Factor GATA-1, subunit A"/>
    <property type="match status" value="1"/>
</dbReference>
<evidence type="ECO:0000259" key="6">
    <source>
        <dbReference type="PROSITE" id="PS50112"/>
    </source>
</evidence>
<dbReference type="FunFam" id="3.30.450.20:FF:000063">
    <property type="entry name" value="White collar 1 protein"/>
    <property type="match status" value="1"/>
</dbReference>
<feature type="domain" description="GATA-type" evidence="8">
    <location>
        <begin position="871"/>
        <end position="900"/>
    </location>
</feature>
<feature type="compositionally biased region" description="Polar residues" evidence="5">
    <location>
        <begin position="943"/>
        <end position="952"/>
    </location>
</feature>
<dbReference type="PANTHER" id="PTHR47429">
    <property type="entry name" value="PROTEIN TWIN LOV 1"/>
    <property type="match status" value="1"/>
</dbReference>
<dbReference type="InterPro" id="IPR013655">
    <property type="entry name" value="PAS_fold_3"/>
</dbReference>
<accession>A0A8H3VDY8</accession>
<feature type="compositionally biased region" description="Basic and acidic residues" evidence="5">
    <location>
        <begin position="787"/>
        <end position="797"/>
    </location>
</feature>
<dbReference type="PROSITE" id="PS00344">
    <property type="entry name" value="GATA_ZN_FINGER_1"/>
    <property type="match status" value="1"/>
</dbReference>
<dbReference type="InterPro" id="IPR001610">
    <property type="entry name" value="PAC"/>
</dbReference>
<evidence type="ECO:0000256" key="4">
    <source>
        <dbReference type="PROSITE-ProRule" id="PRU00094"/>
    </source>
</evidence>
<evidence type="ECO:0000313" key="10">
    <source>
        <dbReference type="Proteomes" id="UP000447873"/>
    </source>
</evidence>
<dbReference type="InterPro" id="IPR035965">
    <property type="entry name" value="PAS-like_dom_sf"/>
</dbReference>
<dbReference type="Pfam" id="PF00320">
    <property type="entry name" value="GATA"/>
    <property type="match status" value="1"/>
</dbReference>
<dbReference type="Gene3D" id="3.30.450.20">
    <property type="entry name" value="PAS domain"/>
    <property type="match status" value="3"/>
</dbReference>
<feature type="region of interest" description="Disordered" evidence="5">
    <location>
        <begin position="906"/>
        <end position="1000"/>
    </location>
</feature>
<keyword evidence="1" id="KW-0285">Flavoprotein</keyword>
<comment type="caution">
    <text evidence="9">The sequence shown here is derived from an EMBL/GenBank/DDBJ whole genome shotgun (WGS) entry which is preliminary data.</text>
</comment>
<evidence type="ECO:0000259" key="8">
    <source>
        <dbReference type="PROSITE" id="PS50114"/>
    </source>
</evidence>
<dbReference type="InterPro" id="IPR000700">
    <property type="entry name" value="PAS-assoc_C"/>
</dbReference>
<feature type="domain" description="PAS" evidence="6">
    <location>
        <begin position="644"/>
        <end position="696"/>
    </location>
</feature>
<dbReference type="GO" id="GO:0005634">
    <property type="term" value="C:nucleus"/>
    <property type="evidence" value="ECO:0007669"/>
    <property type="project" value="TreeGrafter"/>
</dbReference>
<keyword evidence="3" id="KW-0157">Chromophore</keyword>
<feature type="region of interest" description="Disordered" evidence="5">
    <location>
        <begin position="208"/>
        <end position="328"/>
    </location>
</feature>
<dbReference type="GO" id="GO:0043565">
    <property type="term" value="F:sequence-specific DNA binding"/>
    <property type="evidence" value="ECO:0007669"/>
    <property type="project" value="InterPro"/>
</dbReference>
<sequence>MDAHGFYPRQYSADELQQMSRQHQQNAHHDIMDILGSGSPSGPGILGAQSLDDIVHQNESELRRRSMPIAYGNGQNELDSTMRRVSMMDMMEFGGVGGAYSSNRGLDGFQFNPDTPGFDQPMSGVDESQSVTEPSQTQTSSSHGLSISAHFPPQSTYNSMGQQETMYAPSMQVNTPLDLSLNSPYMTSGMQLSADMGMMGSDLSTADKYGNPQYGSPYGESSPVHQGYISSMAPTSQTTDNTSLRTDSLPQSTENSATSASSHPSVRNISRTNSQDNKSQTNSRADSATAQAGSMGPPQPTIRPYSPKPVPANTGPQESINGNALPWAPPAGGHTSLLTTGYGKLTLNRRLAVDNGGPSTHVDKSPDGKVEPGLQRKYCDDTSVFYLKRCINDAEEAQISLINYRKGGQPFMNLLTMIPLKDDQGIVTHFVGFQVDLVENPQAINARNADGTLSIAYQRAAGLPGYFISQPEASMMTEFSQGHALVPRDEVSSVLGTMGNGDTELSRRLMDKVLLENADDVIHVLSLKGIFLYLSHSCRKVLEYDAAELVGTPLSAVCHPSDIVPVTRELKDGSNGSSVNVVFRIRRKKSGYVWFESHGSLLTDQGKGRKCVILVGRERPVYTLSKHILLRGGGIGDNEMWAKMSTTGMFLYISSTVRSLLDRQPEDLIGLNIQSLMRQDSKEEFGRILSIALTGQNTSVRHEITNKRGQVLQAFTWIYPGDATEGRKPTFLLAQIRLIRYQRGGGHKGGSNSKGDRTSNSLFSTPSMLQGSGTPLSTATTGTADTTKYRTPQDHPVSRAGHSGLLLGNQDELLASDENVFDELKTTRSTSWQFELRQMEKRNRMLAEEVQNLIASKKKRKRRRGAGVLQKDCANCHTKHTPEWRRGPSGQRDLCNSCGLRWAKQNGRVSPRDSQPSGRSTKSTQSDNRSKPSGSPASLRLGNDQTGNYDNPPTSPAEKRVSAQEASMLSHAAKVARMEAPAHHGRSSGVPRSIDEGIEP</sequence>
<dbReference type="PROSITE" id="PS50114">
    <property type="entry name" value="GATA_ZN_FINGER_2"/>
    <property type="match status" value="1"/>
</dbReference>
<dbReference type="GO" id="GO:0006355">
    <property type="term" value="P:regulation of DNA-templated transcription"/>
    <property type="evidence" value="ECO:0007669"/>
    <property type="project" value="InterPro"/>
</dbReference>
<dbReference type="GO" id="GO:0008270">
    <property type="term" value="F:zinc ion binding"/>
    <property type="evidence" value="ECO:0007669"/>
    <property type="project" value="UniProtKB-KW"/>
</dbReference>
<feature type="domain" description="PAS" evidence="6">
    <location>
        <begin position="514"/>
        <end position="577"/>
    </location>
</feature>
<dbReference type="PROSITE" id="PS50112">
    <property type="entry name" value="PAS"/>
    <property type="match status" value="2"/>
</dbReference>
<keyword evidence="2" id="KW-0288">FMN</keyword>
<dbReference type="PROSITE" id="PS50113">
    <property type="entry name" value="PAC"/>
    <property type="match status" value="1"/>
</dbReference>
<keyword evidence="4" id="KW-0479">Metal-binding</keyword>
<organism evidence="9 10">
    <name type="scientific">Venturia inaequalis</name>
    <name type="common">Apple scab fungus</name>
    <dbReference type="NCBI Taxonomy" id="5025"/>
    <lineage>
        <taxon>Eukaryota</taxon>
        <taxon>Fungi</taxon>
        <taxon>Dikarya</taxon>
        <taxon>Ascomycota</taxon>
        <taxon>Pezizomycotina</taxon>
        <taxon>Dothideomycetes</taxon>
        <taxon>Pleosporomycetidae</taxon>
        <taxon>Venturiales</taxon>
        <taxon>Venturiaceae</taxon>
        <taxon>Venturia</taxon>
    </lineage>
</organism>
<dbReference type="InterPro" id="IPR000679">
    <property type="entry name" value="Znf_GATA"/>
</dbReference>
<protein>
    <submittedName>
        <fullName evidence="9">Uncharacterized protein</fullName>
    </submittedName>
</protein>
<evidence type="ECO:0000256" key="5">
    <source>
        <dbReference type="SAM" id="MobiDB-lite"/>
    </source>
</evidence>
<reference evidence="9 10" key="1">
    <citation type="submission" date="2018-12" db="EMBL/GenBank/DDBJ databases">
        <title>Venturia inaequalis Genome Resource.</title>
        <authorList>
            <person name="Lichtner F.J."/>
        </authorList>
    </citation>
    <scope>NUCLEOTIDE SEQUENCE [LARGE SCALE GENOMIC DNA]</scope>
    <source>
        <strain evidence="9 10">120213</strain>
    </source>
</reference>
<feature type="compositionally biased region" description="Polar residues" evidence="5">
    <location>
        <begin position="228"/>
        <end position="292"/>
    </location>
</feature>